<dbReference type="PRINTS" id="PR00080">
    <property type="entry name" value="SDRFAMILY"/>
</dbReference>
<dbReference type="RefSeq" id="WP_138253400.1">
    <property type="nucleotide sequence ID" value="NZ_VAVZ01000026.1"/>
</dbReference>
<dbReference type="Pfam" id="PF13561">
    <property type="entry name" value="adh_short_C2"/>
    <property type="match status" value="1"/>
</dbReference>
<dbReference type="PANTHER" id="PTHR42760:SF115">
    <property type="entry name" value="3-OXOACYL-[ACYL-CARRIER-PROTEIN] REDUCTASE FABG"/>
    <property type="match status" value="1"/>
</dbReference>
<dbReference type="OrthoDB" id="517007at2"/>
<keyword evidence="5" id="KW-1185">Reference proteome</keyword>
<dbReference type="NCBIfam" id="NF005559">
    <property type="entry name" value="PRK07231.1"/>
    <property type="match status" value="1"/>
</dbReference>
<dbReference type="CDD" id="cd05233">
    <property type="entry name" value="SDR_c"/>
    <property type="match status" value="1"/>
</dbReference>
<evidence type="ECO:0000256" key="1">
    <source>
        <dbReference type="ARBA" id="ARBA00006484"/>
    </source>
</evidence>
<protein>
    <submittedName>
        <fullName evidence="4">Glucose 1-dehydrogenase</fullName>
        <ecNumber evidence="4">1.1.1.47</ecNumber>
    </submittedName>
</protein>
<name>A0A5R9BAZ1_9MICC</name>
<evidence type="ECO:0000259" key="3">
    <source>
        <dbReference type="SMART" id="SM00822"/>
    </source>
</evidence>
<keyword evidence="2 4" id="KW-0560">Oxidoreductase</keyword>
<organism evidence="4 5">
    <name type="scientific">Nesterenkonia salmonea</name>
    <dbReference type="NCBI Taxonomy" id="1804987"/>
    <lineage>
        <taxon>Bacteria</taxon>
        <taxon>Bacillati</taxon>
        <taxon>Actinomycetota</taxon>
        <taxon>Actinomycetes</taxon>
        <taxon>Micrococcales</taxon>
        <taxon>Micrococcaceae</taxon>
        <taxon>Nesterenkonia</taxon>
    </lineage>
</organism>
<dbReference type="Proteomes" id="UP000310458">
    <property type="component" value="Unassembled WGS sequence"/>
</dbReference>
<dbReference type="SMART" id="SM00822">
    <property type="entry name" value="PKS_KR"/>
    <property type="match status" value="1"/>
</dbReference>
<dbReference type="FunFam" id="3.40.50.720:FF:000084">
    <property type="entry name" value="Short-chain dehydrogenase reductase"/>
    <property type="match status" value="1"/>
</dbReference>
<dbReference type="PANTHER" id="PTHR42760">
    <property type="entry name" value="SHORT-CHAIN DEHYDROGENASES/REDUCTASES FAMILY MEMBER"/>
    <property type="match status" value="1"/>
</dbReference>
<dbReference type="InterPro" id="IPR036291">
    <property type="entry name" value="NAD(P)-bd_dom_sf"/>
</dbReference>
<feature type="domain" description="Ketoreductase" evidence="3">
    <location>
        <begin position="14"/>
        <end position="196"/>
    </location>
</feature>
<accession>A0A5R9BAZ1</accession>
<dbReference type="InterPro" id="IPR002347">
    <property type="entry name" value="SDR_fam"/>
</dbReference>
<proteinExistence type="inferred from homology"/>
<evidence type="ECO:0000256" key="2">
    <source>
        <dbReference type="ARBA" id="ARBA00023002"/>
    </source>
</evidence>
<dbReference type="InterPro" id="IPR057326">
    <property type="entry name" value="KR_dom"/>
</dbReference>
<dbReference type="GO" id="GO:0047936">
    <property type="term" value="F:glucose 1-dehydrogenase [NAD(P)+] activity"/>
    <property type="evidence" value="ECO:0007669"/>
    <property type="project" value="UniProtKB-EC"/>
</dbReference>
<evidence type="ECO:0000313" key="4">
    <source>
        <dbReference type="EMBL" id="TLP95845.1"/>
    </source>
</evidence>
<dbReference type="Gene3D" id="3.40.50.720">
    <property type="entry name" value="NAD(P)-binding Rossmann-like Domain"/>
    <property type="match status" value="1"/>
</dbReference>
<dbReference type="SUPFAM" id="SSF51735">
    <property type="entry name" value="NAD(P)-binding Rossmann-fold domains"/>
    <property type="match status" value="1"/>
</dbReference>
<dbReference type="PROSITE" id="PS00061">
    <property type="entry name" value="ADH_SHORT"/>
    <property type="match status" value="1"/>
</dbReference>
<reference evidence="4 5" key="1">
    <citation type="submission" date="2019-05" db="EMBL/GenBank/DDBJ databases">
        <title>Nesterenkonia sp. GY074 isolated from the Southern Atlantic Ocean.</title>
        <authorList>
            <person name="Zhang G."/>
        </authorList>
    </citation>
    <scope>NUCLEOTIDE SEQUENCE [LARGE SCALE GENOMIC DNA]</scope>
    <source>
        <strain evidence="4 5">GY074</strain>
    </source>
</reference>
<evidence type="ECO:0000313" key="5">
    <source>
        <dbReference type="Proteomes" id="UP000310458"/>
    </source>
</evidence>
<gene>
    <name evidence="4" type="ORF">FEF26_10020</name>
</gene>
<dbReference type="PRINTS" id="PR00081">
    <property type="entry name" value="GDHRDH"/>
</dbReference>
<dbReference type="AlphaFoldDB" id="A0A5R9BAZ1"/>
<comment type="caution">
    <text evidence="4">The sequence shown here is derived from an EMBL/GenBank/DDBJ whole genome shotgun (WGS) entry which is preliminary data.</text>
</comment>
<dbReference type="EC" id="1.1.1.47" evidence="4"/>
<dbReference type="EMBL" id="VAVZ01000026">
    <property type="protein sequence ID" value="TLP95845.1"/>
    <property type="molecule type" value="Genomic_DNA"/>
</dbReference>
<sequence>MTDPSTSHRPLDGKNIIITGAGSGIGAATARMAAAKGASVAVVDLDSRHAEMVTAEINGSGGTAVALTTDVSQEAEVQRMVDAAVQSFGRIHGIVNNAGVIVTRSLVDTSLEEWDRCMNVNARGVFLGCKYAVKHFLEHKIKGAIVNTGSISALTGQMGQSAYAASKGAIVQLTRQVAVEYAATGIRCNSVGPGSVRSAVLDSFLSSQEDPQAAEIALAKTHPVNRIGSAEEVAGANCFLLSDEASFITGSNLQVDGGYTAA</sequence>
<comment type="similarity">
    <text evidence="1">Belongs to the short-chain dehydrogenases/reductases (SDR) family.</text>
</comment>
<dbReference type="InterPro" id="IPR020904">
    <property type="entry name" value="Sc_DH/Rdtase_CS"/>
</dbReference>